<dbReference type="CDD" id="cd00531">
    <property type="entry name" value="NTF2_like"/>
    <property type="match status" value="1"/>
</dbReference>
<gene>
    <name evidence="2" type="ORF">GCM10009754_23490</name>
</gene>
<evidence type="ECO:0000259" key="1">
    <source>
        <dbReference type="Pfam" id="PF13577"/>
    </source>
</evidence>
<feature type="domain" description="SnoaL-like" evidence="1">
    <location>
        <begin position="14"/>
        <end position="141"/>
    </location>
</feature>
<dbReference type="Proteomes" id="UP001501116">
    <property type="component" value="Unassembled WGS sequence"/>
</dbReference>
<dbReference type="EMBL" id="BAAANN010000008">
    <property type="protein sequence ID" value="GAA1953585.1"/>
    <property type="molecule type" value="Genomic_DNA"/>
</dbReference>
<dbReference type="Gene3D" id="3.10.450.50">
    <property type="match status" value="1"/>
</dbReference>
<accession>A0ABN2QJK2</accession>
<sequence>MTTQTGERPARFASAELYAEVQQFYARHLRLLDSGAIDDWARTFTEDGTFEVPTVPAANGRAAIAASMHRAAAALAESGEVRRHWHGMVDVEPFGDGTWRVSCYAMVFATPRGGPSALFRVCVCEDVLVRVRGELLVRARRVTRDDLAP</sequence>
<proteinExistence type="predicted"/>
<evidence type="ECO:0000313" key="2">
    <source>
        <dbReference type="EMBL" id="GAA1953585.1"/>
    </source>
</evidence>
<reference evidence="2 3" key="1">
    <citation type="journal article" date="2019" name="Int. J. Syst. Evol. Microbiol.">
        <title>The Global Catalogue of Microorganisms (GCM) 10K type strain sequencing project: providing services to taxonomists for standard genome sequencing and annotation.</title>
        <authorList>
            <consortium name="The Broad Institute Genomics Platform"/>
            <consortium name="The Broad Institute Genome Sequencing Center for Infectious Disease"/>
            <person name="Wu L."/>
            <person name="Ma J."/>
        </authorList>
    </citation>
    <scope>NUCLEOTIDE SEQUENCE [LARGE SCALE GENOMIC DNA]</scope>
    <source>
        <strain evidence="2 3">JCM 14545</strain>
    </source>
</reference>
<dbReference type="RefSeq" id="WP_344416688.1">
    <property type="nucleotide sequence ID" value="NZ_BAAANN010000008.1"/>
</dbReference>
<comment type="caution">
    <text evidence="2">The sequence shown here is derived from an EMBL/GenBank/DDBJ whole genome shotgun (WGS) entry which is preliminary data.</text>
</comment>
<dbReference type="Pfam" id="PF13577">
    <property type="entry name" value="SnoaL_4"/>
    <property type="match status" value="1"/>
</dbReference>
<organism evidence="2 3">
    <name type="scientific">Amycolatopsis minnesotensis</name>
    <dbReference type="NCBI Taxonomy" id="337894"/>
    <lineage>
        <taxon>Bacteria</taxon>
        <taxon>Bacillati</taxon>
        <taxon>Actinomycetota</taxon>
        <taxon>Actinomycetes</taxon>
        <taxon>Pseudonocardiales</taxon>
        <taxon>Pseudonocardiaceae</taxon>
        <taxon>Amycolatopsis</taxon>
    </lineage>
</organism>
<evidence type="ECO:0000313" key="3">
    <source>
        <dbReference type="Proteomes" id="UP001501116"/>
    </source>
</evidence>
<keyword evidence="3" id="KW-1185">Reference proteome</keyword>
<dbReference type="InterPro" id="IPR037401">
    <property type="entry name" value="SnoaL-like"/>
</dbReference>
<protein>
    <submittedName>
        <fullName evidence="2">Nuclear transport factor 2 family protein</fullName>
    </submittedName>
</protein>
<dbReference type="InterPro" id="IPR032710">
    <property type="entry name" value="NTF2-like_dom_sf"/>
</dbReference>
<name>A0ABN2QJK2_9PSEU</name>
<dbReference type="SUPFAM" id="SSF54427">
    <property type="entry name" value="NTF2-like"/>
    <property type="match status" value="1"/>
</dbReference>